<evidence type="ECO:0000313" key="7">
    <source>
        <dbReference type="EMBL" id="QIX01415.1"/>
    </source>
</evidence>
<feature type="transmembrane region" description="Helical" evidence="6">
    <location>
        <begin position="384"/>
        <end position="404"/>
    </location>
</feature>
<dbReference type="Pfam" id="PF13520">
    <property type="entry name" value="AA_permease_2"/>
    <property type="match status" value="1"/>
</dbReference>
<organism evidence="7 8">
    <name type="scientific">Peltaster fructicola</name>
    <dbReference type="NCBI Taxonomy" id="286661"/>
    <lineage>
        <taxon>Eukaryota</taxon>
        <taxon>Fungi</taxon>
        <taxon>Dikarya</taxon>
        <taxon>Ascomycota</taxon>
        <taxon>Pezizomycotina</taxon>
        <taxon>Dothideomycetes</taxon>
        <taxon>Dothideomycetes incertae sedis</taxon>
        <taxon>Peltaster</taxon>
    </lineage>
</organism>
<dbReference type="OrthoDB" id="3900342at2759"/>
<feature type="transmembrane region" description="Helical" evidence="6">
    <location>
        <begin position="276"/>
        <end position="300"/>
    </location>
</feature>
<dbReference type="AlphaFoldDB" id="A0A6H0Y3A8"/>
<evidence type="ECO:0000256" key="5">
    <source>
        <dbReference type="ARBA" id="ARBA00023136"/>
    </source>
</evidence>
<dbReference type="Proteomes" id="UP000503462">
    <property type="component" value="Chromosome 5"/>
</dbReference>
<keyword evidence="4 6" id="KW-1133">Transmembrane helix</keyword>
<feature type="transmembrane region" description="Helical" evidence="6">
    <location>
        <begin position="75"/>
        <end position="97"/>
    </location>
</feature>
<dbReference type="GO" id="GO:0022857">
    <property type="term" value="F:transmembrane transporter activity"/>
    <property type="evidence" value="ECO:0007669"/>
    <property type="project" value="InterPro"/>
</dbReference>
<keyword evidence="8" id="KW-1185">Reference proteome</keyword>
<evidence type="ECO:0000313" key="8">
    <source>
        <dbReference type="Proteomes" id="UP000503462"/>
    </source>
</evidence>
<comment type="subcellular location">
    <subcellularLocation>
        <location evidence="1">Membrane</location>
        <topology evidence="1">Multi-pass membrane protein</topology>
    </subcellularLocation>
</comment>
<reference evidence="7 8" key="1">
    <citation type="journal article" date="2016" name="Sci. Rep.">
        <title>Peltaster fructicola genome reveals evolution from an invasive phytopathogen to an ectophytic parasite.</title>
        <authorList>
            <person name="Xu C."/>
            <person name="Chen H."/>
            <person name="Gleason M.L."/>
            <person name="Xu J.R."/>
            <person name="Liu H."/>
            <person name="Zhang R."/>
            <person name="Sun G."/>
        </authorList>
    </citation>
    <scope>NUCLEOTIDE SEQUENCE [LARGE SCALE GENOMIC DNA]</scope>
    <source>
        <strain evidence="7 8">LNHT1506</strain>
    </source>
</reference>
<keyword evidence="5 6" id="KW-0472">Membrane</keyword>
<evidence type="ECO:0000256" key="1">
    <source>
        <dbReference type="ARBA" id="ARBA00004141"/>
    </source>
</evidence>
<feature type="transmembrane region" description="Helical" evidence="6">
    <location>
        <begin position="410"/>
        <end position="428"/>
    </location>
</feature>
<feature type="transmembrane region" description="Helical" evidence="6">
    <location>
        <begin position="331"/>
        <end position="354"/>
    </location>
</feature>
<feature type="transmembrane region" description="Helical" evidence="6">
    <location>
        <begin position="480"/>
        <end position="501"/>
    </location>
</feature>
<evidence type="ECO:0000256" key="2">
    <source>
        <dbReference type="ARBA" id="ARBA00022448"/>
    </source>
</evidence>
<dbReference type="PIRSF" id="PIRSF006060">
    <property type="entry name" value="AA_transporter"/>
    <property type="match status" value="1"/>
</dbReference>
<evidence type="ECO:0000256" key="4">
    <source>
        <dbReference type="ARBA" id="ARBA00022989"/>
    </source>
</evidence>
<dbReference type="Gene3D" id="1.20.1740.10">
    <property type="entry name" value="Amino acid/polyamine transporter I"/>
    <property type="match status" value="1"/>
</dbReference>
<dbReference type="EMBL" id="CP051143">
    <property type="protein sequence ID" value="QIX01415.1"/>
    <property type="molecule type" value="Genomic_DNA"/>
</dbReference>
<evidence type="ECO:0000256" key="6">
    <source>
        <dbReference type="SAM" id="Phobius"/>
    </source>
</evidence>
<dbReference type="GO" id="GO:0016020">
    <property type="term" value="C:membrane"/>
    <property type="evidence" value="ECO:0007669"/>
    <property type="project" value="UniProtKB-SubCell"/>
</dbReference>
<sequence>MDEYEKDDKGRSPYSQSADTSVVDVDINTSGHVQELDRTFGFWSICALGVVTDNAWGAGSGTLVVAFYNGGGPGVLYGLITATFFYGFIAACLAELASSMPTSANVYHWASVTAGPKYGRVTSFFAGWWNCLAWTFGTAAPCALGANAVIALWSIWHPEFEPERWQLFIVYLGIVFVVSSMILFGQPILARASTFFGATCMILLIVSFLTIVVMISNNGSGYASNYSVWQDFQNLTGWDSPGLVFLMGVLNGAFTIGTPDGACHMCEEVPRPRTNIPWGIFAQWSTGFLSTFAFYIVLLYGINDYDAIFATDVVSFPLAAIYRQATNSDAATTALLVIFIIDIIICITGAYMAAGRMLWTLARDNAVPGAGLVRRVNPIFRNPFNAQLIITFWLVVLGCIYIGSVTAFNAFVGVFCILATMSYMAAILPNLITARRYVPRGPFWMPARIAYPVMAVACAYTLVFNVLYMFPYVYPVDATTMNYSCVMAGGCTLLLIPWYLWKRTRGYVGPEVALDARDDIVKGLVGMSMAEEEQRRHRYTAR</sequence>
<feature type="transmembrane region" description="Helical" evidence="6">
    <location>
        <begin position="195"/>
        <end position="215"/>
    </location>
</feature>
<proteinExistence type="predicted"/>
<accession>A0A6H0Y3A8</accession>
<dbReference type="PANTHER" id="PTHR45649">
    <property type="entry name" value="AMINO-ACID PERMEASE BAT1"/>
    <property type="match status" value="1"/>
</dbReference>
<dbReference type="PANTHER" id="PTHR45649:SF27">
    <property type="entry name" value="CHOLINE TRANSPORTER (EUROFUNG)"/>
    <property type="match status" value="1"/>
</dbReference>
<feature type="transmembrane region" description="Helical" evidence="6">
    <location>
        <begin position="168"/>
        <end position="189"/>
    </location>
</feature>
<keyword evidence="3 6" id="KW-0812">Transmembrane</keyword>
<evidence type="ECO:0008006" key="9">
    <source>
        <dbReference type="Google" id="ProtNLM"/>
    </source>
</evidence>
<evidence type="ECO:0000256" key="3">
    <source>
        <dbReference type="ARBA" id="ARBA00022692"/>
    </source>
</evidence>
<dbReference type="InterPro" id="IPR002293">
    <property type="entry name" value="AA/rel_permease1"/>
</dbReference>
<gene>
    <name evidence="7" type="ORF">AMS68_006932</name>
</gene>
<keyword evidence="2" id="KW-0813">Transport</keyword>
<protein>
    <recommendedName>
        <fullName evidence="9">Amino acid permease/ SLC12A domain-containing protein</fullName>
    </recommendedName>
</protein>
<feature type="transmembrane region" description="Helical" evidence="6">
    <location>
        <begin position="132"/>
        <end position="156"/>
    </location>
</feature>
<name>A0A6H0Y3A8_9PEZI</name>
<feature type="transmembrane region" description="Helical" evidence="6">
    <location>
        <begin position="449"/>
        <end position="474"/>
    </location>
</feature>